<dbReference type="SUPFAM" id="SSF48452">
    <property type="entry name" value="TPR-like"/>
    <property type="match status" value="1"/>
</dbReference>
<feature type="region of interest" description="Disordered" evidence="3">
    <location>
        <begin position="1075"/>
        <end position="1097"/>
    </location>
</feature>
<sequence length="1217" mass="135242">MGDQAHHEKAQRYISSLDAARIAGNWHELPELVRKVTKHAPDRKFLIQVAKIEGEIANYAISASRRPSSTPPIPDAQISLLETELRTSEQPFEEVVQGQTSLLWARWVGPPQPDRSVPSVTFEPARAASDATSMWTKICVVKATYIRGMLFGQAGKEEQKGELHDSILPWMDSNRSLVVSTPQLLYWAQQLLGQVALGQKQQTGSTVPLSDDKTAPFRLQAFRHWAALAVKNQDVSASTYGNGPGHLSKLVMWRAYYRFMSSILHQTPGSTMNISISRPELATELRRVETSYESELLRQARFPRANESNTTIEGWVEEVISNWKILCGPDWSDSDLGEGGRNAVGRNVLDMLYRAATKTFHSTLILRRLFQVHKSLTDFDLAYHALDTYIELIDRARARAAKSKGPATDWDGDDLFLRTISEGIEGLCSFGRRSEAEKAYELCLKLEDLLEELEPRLPDSTPNGLGHTNGDAAASKPTLPSLPADLLEIVYRAIGVGKSHWARWTPFSENRSTLQSEAVEFLQKAAAQKLPPEQLLKTLYALGRLLAETRDIDQAISIVKKALACGAAKDQEDNTYRIQRQLIPFWHLLALLLTSRQSFEIAGQSCVAAFEQFSPPEIIFGHAPGASGMGEKQSTGTRKTGLVDDMECDELQKIIEIRITDLALTELIEGPEHAVNSSNELLALYSRLFERYGALTLNEERSRTKVAQPPKSSAGTVKSLRDSLFSRKRIGRSSESTKGQKINETPSIAEELRRPSTKATQATQTTQAPTIHVTNEDEKPSPHKHRIFRHSHEHSGEDKRHFSGALHKQGSRRRLSRSQSRVRKETNNDKSLGTTPEMAQASDQTAEKGNPELETIPSQDVPALPVSANHDSSAEAKQPLNKVPHNLDAHDKIPPPAQHQDQPPEQDVRLPVVDSSTTRTDPGPRFSKSASQRHALSLLVKIWLIIATLYRRANMFDDSREACDEAAKVAMKVEGMVASVESSARAFGDSGWGGRGKSSDELWADVYCERAELLMAIARAREEKEGQVTSDGVREAVDQYEQCLMHFADHAGGIVGLSNVLLDYYERKVELGKRADNGKGSAEGVQEEKRRTHRRDWSRISEGAAVNGLFDVDAAPPHTANPTPTTPSHPVKDDDLKKTPENLNRLAARDRAYGLLSTLTKLGTGWDNSEAWFALARAHELGGEMDKAKEILWWCVELEDTRPIRHWGNVGCGGYVL</sequence>
<dbReference type="Proteomes" id="UP000053617">
    <property type="component" value="Unassembled WGS sequence"/>
</dbReference>
<dbReference type="HOGENOM" id="CLU_003276_0_0_1"/>
<feature type="compositionally biased region" description="Polar residues" evidence="3">
    <location>
        <begin position="733"/>
        <end position="746"/>
    </location>
</feature>
<dbReference type="AlphaFoldDB" id="A0A0D2IV24"/>
<proteinExistence type="inferred from homology"/>
<accession>A0A0D2IV24</accession>
<keyword evidence="5" id="KW-1185">Reference proteome</keyword>
<evidence type="ECO:0000313" key="4">
    <source>
        <dbReference type="EMBL" id="KIX09934.1"/>
    </source>
</evidence>
<feature type="compositionally biased region" description="Basic and acidic residues" evidence="3">
    <location>
        <begin position="1086"/>
        <end position="1097"/>
    </location>
</feature>
<feature type="compositionally biased region" description="Low complexity" evidence="3">
    <location>
        <begin position="1114"/>
        <end position="1129"/>
    </location>
</feature>
<dbReference type="InterPro" id="IPR011990">
    <property type="entry name" value="TPR-like_helical_dom_sf"/>
</dbReference>
<evidence type="ECO:0000256" key="1">
    <source>
        <dbReference type="ARBA" id="ARBA00002550"/>
    </source>
</evidence>
<evidence type="ECO:0000313" key="5">
    <source>
        <dbReference type="Proteomes" id="UP000053617"/>
    </source>
</evidence>
<dbReference type="VEuPathDB" id="FungiDB:Z518_01015"/>
<organism evidence="4 5">
    <name type="scientific">Rhinocladiella mackenziei CBS 650.93</name>
    <dbReference type="NCBI Taxonomy" id="1442369"/>
    <lineage>
        <taxon>Eukaryota</taxon>
        <taxon>Fungi</taxon>
        <taxon>Dikarya</taxon>
        <taxon>Ascomycota</taxon>
        <taxon>Pezizomycotina</taxon>
        <taxon>Eurotiomycetes</taxon>
        <taxon>Chaetothyriomycetidae</taxon>
        <taxon>Chaetothyriales</taxon>
        <taxon>Herpotrichiellaceae</taxon>
        <taxon>Rhinocladiella</taxon>
    </lineage>
</organism>
<dbReference type="SMART" id="SM00028">
    <property type="entry name" value="TPR"/>
    <property type="match status" value="3"/>
</dbReference>
<dbReference type="EMBL" id="KN847475">
    <property type="protein sequence ID" value="KIX09934.1"/>
    <property type="molecule type" value="Genomic_DNA"/>
</dbReference>
<dbReference type="PANTHER" id="PTHR23083">
    <property type="entry name" value="TETRATRICOPEPTIDE REPEAT PROTEIN, TPR"/>
    <property type="match status" value="1"/>
</dbReference>
<dbReference type="Gene3D" id="1.25.40.10">
    <property type="entry name" value="Tetratricopeptide repeat domain"/>
    <property type="match status" value="1"/>
</dbReference>
<comment type="similarity">
    <text evidence="2">Belongs to the YPP1 family.</text>
</comment>
<dbReference type="InterPro" id="IPR019734">
    <property type="entry name" value="TPR_rpt"/>
</dbReference>
<dbReference type="InterPro" id="IPR051722">
    <property type="entry name" value="Endocytosis_PI4K-reg_protein"/>
</dbReference>
<dbReference type="GeneID" id="25289086"/>
<comment type="function">
    <text evidence="1">Involved in endocytosis.</text>
</comment>
<dbReference type="OrthoDB" id="29013at2759"/>
<evidence type="ECO:0000256" key="2">
    <source>
        <dbReference type="ARBA" id="ARBA00038251"/>
    </source>
</evidence>
<reference evidence="4 5" key="1">
    <citation type="submission" date="2015-01" db="EMBL/GenBank/DDBJ databases">
        <title>The Genome Sequence of Rhinocladiella mackenzie CBS 650.93.</title>
        <authorList>
            <consortium name="The Broad Institute Genomics Platform"/>
            <person name="Cuomo C."/>
            <person name="de Hoog S."/>
            <person name="Gorbushina A."/>
            <person name="Stielow B."/>
            <person name="Teixiera M."/>
            <person name="Abouelleil A."/>
            <person name="Chapman S.B."/>
            <person name="Priest M."/>
            <person name="Young S.K."/>
            <person name="Wortman J."/>
            <person name="Nusbaum C."/>
            <person name="Birren B."/>
        </authorList>
    </citation>
    <scope>NUCLEOTIDE SEQUENCE [LARGE SCALE GENOMIC DNA]</scope>
    <source>
        <strain evidence="4 5">CBS 650.93</strain>
    </source>
</reference>
<feature type="compositionally biased region" description="Low complexity" evidence="3">
    <location>
        <begin position="757"/>
        <end position="770"/>
    </location>
</feature>
<dbReference type="STRING" id="1442369.A0A0D2IV24"/>
<feature type="compositionally biased region" description="Basic residues" evidence="3">
    <location>
        <begin position="782"/>
        <end position="792"/>
    </location>
</feature>
<feature type="region of interest" description="Disordered" evidence="3">
    <location>
        <begin position="457"/>
        <end position="477"/>
    </location>
</feature>
<evidence type="ECO:0000256" key="3">
    <source>
        <dbReference type="SAM" id="MobiDB-lite"/>
    </source>
</evidence>
<protein>
    <recommendedName>
        <fullName evidence="6">Filamentation protein (Rhf1)</fullName>
    </recommendedName>
</protein>
<feature type="region of interest" description="Disordered" evidence="3">
    <location>
        <begin position="701"/>
        <end position="909"/>
    </location>
</feature>
<feature type="region of interest" description="Disordered" evidence="3">
    <location>
        <begin position="1112"/>
        <end position="1138"/>
    </location>
</feature>
<dbReference type="RefSeq" id="XP_013277070.1">
    <property type="nucleotide sequence ID" value="XM_013421616.1"/>
</dbReference>
<name>A0A0D2IV24_9EURO</name>
<evidence type="ECO:0008006" key="6">
    <source>
        <dbReference type="Google" id="ProtNLM"/>
    </source>
</evidence>
<gene>
    <name evidence="4" type="ORF">Z518_01015</name>
</gene>
<dbReference type="PANTHER" id="PTHR23083:SF464">
    <property type="entry name" value="TETRATRICOPEPTIDE REPEAT DOMAIN 7, ISOFORM A"/>
    <property type="match status" value="1"/>
</dbReference>